<gene>
    <name evidence="6" type="ORF">EK386_04325</name>
</gene>
<comment type="caution">
    <text evidence="6">The sequence shown here is derived from an EMBL/GenBank/DDBJ whole genome shotgun (WGS) entry which is preliminary data.</text>
</comment>
<proteinExistence type="predicted"/>
<dbReference type="Pfam" id="PF00005">
    <property type="entry name" value="ABC_tran"/>
    <property type="match status" value="2"/>
</dbReference>
<name>A0A3S0PRK2_9BACI</name>
<keyword evidence="4 6" id="KW-0067">ATP-binding</keyword>
<dbReference type="InterPro" id="IPR003439">
    <property type="entry name" value="ABC_transporter-like_ATP-bd"/>
</dbReference>
<reference evidence="6 7" key="1">
    <citation type="submission" date="2018-12" db="EMBL/GenBank/DDBJ databases">
        <title>Lysinibacillus antri sp. nov., isolated from a cave soil.</title>
        <authorList>
            <person name="Narsing Rao M.P."/>
            <person name="Zhang H."/>
            <person name="Dong Z.-Y."/>
            <person name="Niu X.-K."/>
            <person name="Zhang K."/>
            <person name="Fang B.-Z."/>
            <person name="Kang Y.-Q."/>
            <person name="Xiao M."/>
            <person name="Li W.-J."/>
        </authorList>
    </citation>
    <scope>NUCLEOTIDE SEQUENCE [LARGE SCALE GENOMIC DNA]</scope>
    <source>
        <strain evidence="6 7">SYSU K30002</strain>
    </source>
</reference>
<dbReference type="Proteomes" id="UP000287910">
    <property type="component" value="Unassembled WGS sequence"/>
</dbReference>
<evidence type="ECO:0000256" key="2">
    <source>
        <dbReference type="ARBA" id="ARBA00022737"/>
    </source>
</evidence>
<dbReference type="Gene3D" id="3.40.50.300">
    <property type="entry name" value="P-loop containing nucleotide triphosphate hydrolases"/>
    <property type="match status" value="2"/>
</dbReference>
<dbReference type="CDD" id="cd03216">
    <property type="entry name" value="ABC_Carb_Monos_I"/>
    <property type="match status" value="1"/>
</dbReference>
<organism evidence="6 7">
    <name type="scientific">Lysinibacillus antri</name>
    <dbReference type="NCBI Taxonomy" id="2498145"/>
    <lineage>
        <taxon>Bacteria</taxon>
        <taxon>Bacillati</taxon>
        <taxon>Bacillota</taxon>
        <taxon>Bacilli</taxon>
        <taxon>Bacillales</taxon>
        <taxon>Bacillaceae</taxon>
        <taxon>Lysinibacillus</taxon>
    </lineage>
</organism>
<accession>A0A3S0PRK2</accession>
<evidence type="ECO:0000313" key="7">
    <source>
        <dbReference type="Proteomes" id="UP000287910"/>
    </source>
</evidence>
<keyword evidence="7" id="KW-1185">Reference proteome</keyword>
<dbReference type="InterPro" id="IPR027417">
    <property type="entry name" value="P-loop_NTPase"/>
</dbReference>
<evidence type="ECO:0000313" key="6">
    <source>
        <dbReference type="EMBL" id="RUL55642.1"/>
    </source>
</evidence>
<dbReference type="SUPFAM" id="SSF52540">
    <property type="entry name" value="P-loop containing nucleoside triphosphate hydrolases"/>
    <property type="match status" value="2"/>
</dbReference>
<dbReference type="PROSITE" id="PS50893">
    <property type="entry name" value="ABC_TRANSPORTER_2"/>
    <property type="match status" value="2"/>
</dbReference>
<feature type="domain" description="ABC transporter" evidence="5">
    <location>
        <begin position="249"/>
        <end position="495"/>
    </location>
</feature>
<dbReference type="SMART" id="SM00382">
    <property type="entry name" value="AAA"/>
    <property type="match status" value="2"/>
</dbReference>
<keyword evidence="2" id="KW-0677">Repeat</keyword>
<dbReference type="PANTHER" id="PTHR43790">
    <property type="entry name" value="CARBOHYDRATE TRANSPORT ATP-BINDING PROTEIN MG119-RELATED"/>
    <property type="match status" value="1"/>
</dbReference>
<feature type="domain" description="ABC transporter" evidence="5">
    <location>
        <begin position="1"/>
        <end position="239"/>
    </location>
</feature>
<keyword evidence="1" id="KW-0813">Transport</keyword>
<keyword evidence="3" id="KW-0547">Nucleotide-binding</keyword>
<dbReference type="InterPro" id="IPR017871">
    <property type="entry name" value="ABC_transporter-like_CS"/>
</dbReference>
<dbReference type="GO" id="GO:0016887">
    <property type="term" value="F:ATP hydrolysis activity"/>
    <property type="evidence" value="ECO:0007669"/>
    <property type="project" value="InterPro"/>
</dbReference>
<evidence type="ECO:0000256" key="1">
    <source>
        <dbReference type="ARBA" id="ARBA00022448"/>
    </source>
</evidence>
<dbReference type="AlphaFoldDB" id="A0A3S0PRK2"/>
<dbReference type="InterPro" id="IPR003593">
    <property type="entry name" value="AAA+_ATPase"/>
</dbReference>
<dbReference type="PROSITE" id="PS00211">
    <property type="entry name" value="ABC_TRANSPORTER_1"/>
    <property type="match status" value="1"/>
</dbReference>
<protein>
    <submittedName>
        <fullName evidence="6">Sugar ABC transporter ATP-binding protein</fullName>
    </submittedName>
</protein>
<dbReference type="GO" id="GO:0005524">
    <property type="term" value="F:ATP binding"/>
    <property type="evidence" value="ECO:0007669"/>
    <property type="project" value="UniProtKB-KW"/>
</dbReference>
<sequence>MQNITIEFPGVKALNDVDFELQLGKIQALIGANGAGKSTLMKILSGAYSHYSGSIFINGEPVKITDTKTAKKLGIDIVYQEVDTVLVPYLSVAENIMLDHLIFDKKLHFINWKTIRQEAKAVLERLGVQIDVDKKVSDISLADKQMVLIARAIVHERNYLILDEPTAPLSLTETEKLFDIVRDLAKNHNKGIVFISHRLPELYQICEKITIMKDGKVVKESDINEIEQQQVIEFMLGKSYDTAHQKKNTSVGEIIFEAKNLVDSSGLVNDVSFFVRKGEIIGLAGLVGAGKTELSKAIFGVSPLLNGEIILENRSIKNKTPHHAVRNGMGLIPEERRKEGIFVEEPIYKNLTIANISPFVNVLRFIKRKKEKVASREMIKQIGAKTPNELQKVANLSGGNQQKIAIGKWLMTDAKVLIFDEPTKGVDVGAKGEIFHLIEDLAANGKGIIYATNEINEILLITDRIYVMYDGEIVKELETKQTSEEEIMFYATGGVESAK</sequence>
<dbReference type="InterPro" id="IPR050107">
    <property type="entry name" value="ABC_carbohydrate_import_ATPase"/>
</dbReference>
<dbReference type="PANTHER" id="PTHR43790:SF9">
    <property type="entry name" value="GALACTOFURANOSE TRANSPORTER ATP-BINDING PROTEIN YTFR"/>
    <property type="match status" value="1"/>
</dbReference>
<dbReference type="CDD" id="cd03215">
    <property type="entry name" value="ABC_Carb_Monos_II"/>
    <property type="match status" value="1"/>
</dbReference>
<evidence type="ECO:0000256" key="3">
    <source>
        <dbReference type="ARBA" id="ARBA00022741"/>
    </source>
</evidence>
<evidence type="ECO:0000259" key="5">
    <source>
        <dbReference type="PROSITE" id="PS50893"/>
    </source>
</evidence>
<evidence type="ECO:0000256" key="4">
    <source>
        <dbReference type="ARBA" id="ARBA00022840"/>
    </source>
</evidence>
<dbReference type="EMBL" id="RYYR01000004">
    <property type="protein sequence ID" value="RUL55642.1"/>
    <property type="molecule type" value="Genomic_DNA"/>
</dbReference>